<evidence type="ECO:0000313" key="4">
    <source>
        <dbReference type="Proteomes" id="UP001595872"/>
    </source>
</evidence>
<feature type="region of interest" description="Disordered" evidence="1">
    <location>
        <begin position="1"/>
        <end position="389"/>
    </location>
</feature>
<feature type="compositionally biased region" description="Low complexity" evidence="1">
    <location>
        <begin position="176"/>
        <end position="188"/>
    </location>
</feature>
<feature type="transmembrane region" description="Helical" evidence="2">
    <location>
        <begin position="393"/>
        <end position="418"/>
    </location>
</feature>
<protein>
    <submittedName>
        <fullName evidence="3">Uncharacterized protein</fullName>
    </submittedName>
</protein>
<sequence length="618" mass="63252">MPEPDEIRPADAAADPAPAAAPPSFGHDEPAPAGGELRIPPPFRLQAPWWAAESTDSDEPEPEEPARPGVHSDVQSDVQPDVQSDARPDVRPEAPAHVPPHAEAVPEPPHAPTPDDRLVAGLGAPDVDSRRAVPRPQPPSSRPVRDTVPDGTPVHPLPDGTGPHQVPDTPQPVPSPQSSGTGPQPVQSGGTGPQSLPPLAQPDGAEVPRNSGIAPPGGTGPQPTVEEPRFAIAQPSAMPLPAPVTGDAPVSGDAAADLAARTDSRTSGPVLTPDAILPPGVTLPPAVALPTVERTVQDAPKQPKQGVQTQDAQRQDAPTQDAPVTVTDIPAVQPGPGAAQQSPQAGATATAVAPRPVPGPSGPNDGNTGPQPFPPGPLGGERPGSLPNKRKRLLIGGSVAAAVIAVCGIAVAGIVSGGDDGGKAKKHRSAHAPGAPASPSAPVHHPVDINTEKTDPKPLALTEVFPSPTIQLGGRTFQRDRSSVNHQCGLTSRGSMAAALAREGCRSVVRVTFVSGDKKFAVTSGVAVLPNHDAALKVSRSGDPGRYEWFRGLTGPHSPDIDATGGYAAATVRGRYVAYAYATYTDGTRITPQDTQIKTLAQQFLDYGTQALDARARG</sequence>
<reference evidence="4" key="1">
    <citation type="journal article" date="2019" name="Int. J. Syst. Evol. Microbiol.">
        <title>The Global Catalogue of Microorganisms (GCM) 10K type strain sequencing project: providing services to taxonomists for standard genome sequencing and annotation.</title>
        <authorList>
            <consortium name="The Broad Institute Genomics Platform"/>
            <consortium name="The Broad Institute Genome Sequencing Center for Infectious Disease"/>
            <person name="Wu L."/>
            <person name="Ma J."/>
        </authorList>
    </citation>
    <scope>NUCLEOTIDE SEQUENCE [LARGE SCALE GENOMIC DNA]</scope>
    <source>
        <strain evidence="4">KLKA75</strain>
    </source>
</reference>
<feature type="compositionally biased region" description="Low complexity" evidence="1">
    <location>
        <begin position="431"/>
        <end position="444"/>
    </location>
</feature>
<keyword evidence="2" id="KW-0472">Membrane</keyword>
<name>A0ABV9U4H2_9ACTN</name>
<keyword evidence="2" id="KW-0812">Transmembrane</keyword>
<evidence type="ECO:0000313" key="3">
    <source>
        <dbReference type="EMBL" id="MFC4910744.1"/>
    </source>
</evidence>
<comment type="caution">
    <text evidence="3">The sequence shown here is derived from an EMBL/GenBank/DDBJ whole genome shotgun (WGS) entry which is preliminary data.</text>
</comment>
<feature type="region of interest" description="Disordered" evidence="1">
    <location>
        <begin position="419"/>
        <end position="452"/>
    </location>
</feature>
<dbReference type="RefSeq" id="WP_378259327.1">
    <property type="nucleotide sequence ID" value="NZ_JBHSIT010000007.1"/>
</dbReference>
<evidence type="ECO:0000256" key="2">
    <source>
        <dbReference type="SAM" id="Phobius"/>
    </source>
</evidence>
<evidence type="ECO:0000256" key="1">
    <source>
        <dbReference type="SAM" id="MobiDB-lite"/>
    </source>
</evidence>
<dbReference type="EMBL" id="JBHSIT010000007">
    <property type="protein sequence ID" value="MFC4910744.1"/>
    <property type="molecule type" value="Genomic_DNA"/>
</dbReference>
<proteinExistence type="predicted"/>
<feature type="compositionally biased region" description="Low complexity" evidence="1">
    <location>
        <begin position="95"/>
        <end position="105"/>
    </location>
</feature>
<feature type="compositionally biased region" description="Low complexity" evidence="1">
    <location>
        <begin position="330"/>
        <end position="354"/>
    </location>
</feature>
<keyword evidence="4" id="KW-1185">Reference proteome</keyword>
<accession>A0ABV9U4H2</accession>
<organism evidence="3 4">
    <name type="scientific">Actinomadura gamaensis</name>
    <dbReference type="NCBI Taxonomy" id="1763541"/>
    <lineage>
        <taxon>Bacteria</taxon>
        <taxon>Bacillati</taxon>
        <taxon>Actinomycetota</taxon>
        <taxon>Actinomycetes</taxon>
        <taxon>Streptosporangiales</taxon>
        <taxon>Thermomonosporaceae</taxon>
        <taxon>Actinomadura</taxon>
    </lineage>
</organism>
<dbReference type="Proteomes" id="UP001595872">
    <property type="component" value="Unassembled WGS sequence"/>
</dbReference>
<feature type="compositionally biased region" description="Polar residues" evidence="1">
    <location>
        <begin position="305"/>
        <end position="318"/>
    </location>
</feature>
<keyword evidence="2" id="KW-1133">Transmembrane helix</keyword>
<gene>
    <name evidence="3" type="ORF">ACFPCY_25745</name>
</gene>
<feature type="compositionally biased region" description="Polar residues" evidence="1">
    <location>
        <begin position="73"/>
        <end position="82"/>
    </location>
</feature>
<feature type="compositionally biased region" description="Basic and acidic residues" evidence="1">
    <location>
        <begin position="84"/>
        <end position="94"/>
    </location>
</feature>